<dbReference type="STRING" id="329884.A0A4U0XCQ0"/>
<dbReference type="InterPro" id="IPR008921">
    <property type="entry name" value="DNA_pol3_clamp-load_cplx_C"/>
</dbReference>
<dbReference type="OrthoDB" id="446168at2759"/>
<dbReference type="AlphaFoldDB" id="A0A4U0XCQ0"/>
<dbReference type="GO" id="GO:0005663">
    <property type="term" value="C:DNA replication factor C complex"/>
    <property type="evidence" value="ECO:0007669"/>
    <property type="project" value="InterPro"/>
</dbReference>
<dbReference type="Pfam" id="PF08519">
    <property type="entry name" value="RFC1"/>
    <property type="match status" value="1"/>
</dbReference>
<feature type="compositionally biased region" description="Acidic residues" evidence="2">
    <location>
        <begin position="161"/>
        <end position="173"/>
    </location>
</feature>
<comment type="caution">
    <text evidence="4">The sequence shown here is derived from an EMBL/GenBank/DDBJ whole genome shotgun (WGS) entry which is preliminary data.</text>
</comment>
<dbReference type="EMBL" id="NAJQ01000222">
    <property type="protein sequence ID" value="TKA74544.1"/>
    <property type="molecule type" value="Genomic_DNA"/>
</dbReference>
<dbReference type="GO" id="GO:0006260">
    <property type="term" value="P:DNA replication"/>
    <property type="evidence" value="ECO:0007669"/>
    <property type="project" value="UniProtKB-KW"/>
</dbReference>
<evidence type="ECO:0000256" key="2">
    <source>
        <dbReference type="SAM" id="MobiDB-lite"/>
    </source>
</evidence>
<evidence type="ECO:0000313" key="5">
    <source>
        <dbReference type="Proteomes" id="UP000309340"/>
    </source>
</evidence>
<keyword evidence="1" id="KW-0235">DNA replication</keyword>
<dbReference type="GO" id="GO:0005524">
    <property type="term" value="F:ATP binding"/>
    <property type="evidence" value="ECO:0007669"/>
    <property type="project" value="InterPro"/>
</dbReference>
<dbReference type="PANTHER" id="PTHR23389:SF6">
    <property type="entry name" value="REPLICATION FACTOR C SUBUNIT 1"/>
    <property type="match status" value="1"/>
</dbReference>
<organism evidence="4 5">
    <name type="scientific">Friedmanniomyces simplex</name>
    <dbReference type="NCBI Taxonomy" id="329884"/>
    <lineage>
        <taxon>Eukaryota</taxon>
        <taxon>Fungi</taxon>
        <taxon>Dikarya</taxon>
        <taxon>Ascomycota</taxon>
        <taxon>Pezizomycotina</taxon>
        <taxon>Dothideomycetes</taxon>
        <taxon>Dothideomycetidae</taxon>
        <taxon>Mycosphaerellales</taxon>
        <taxon>Teratosphaeriaceae</taxon>
        <taxon>Friedmanniomyces</taxon>
    </lineage>
</organism>
<dbReference type="SUPFAM" id="SSF48019">
    <property type="entry name" value="post-AAA+ oligomerization domain-like"/>
    <property type="match status" value="1"/>
</dbReference>
<keyword evidence="5" id="KW-1185">Reference proteome</keyword>
<feature type="compositionally biased region" description="Basic residues" evidence="2">
    <location>
        <begin position="242"/>
        <end position="256"/>
    </location>
</feature>
<evidence type="ECO:0000259" key="3">
    <source>
        <dbReference type="Pfam" id="PF08519"/>
    </source>
</evidence>
<dbReference type="GO" id="GO:0003677">
    <property type="term" value="F:DNA binding"/>
    <property type="evidence" value="ECO:0007669"/>
    <property type="project" value="InterPro"/>
</dbReference>
<dbReference type="GO" id="GO:0005634">
    <property type="term" value="C:nucleus"/>
    <property type="evidence" value="ECO:0007669"/>
    <property type="project" value="TreeGrafter"/>
</dbReference>
<name>A0A4U0XCQ0_9PEZI</name>
<dbReference type="GO" id="GO:0003689">
    <property type="term" value="F:DNA clamp loader activity"/>
    <property type="evidence" value="ECO:0007669"/>
    <property type="project" value="InterPro"/>
</dbReference>
<proteinExistence type="predicted"/>
<feature type="region of interest" description="Disordered" evidence="2">
    <location>
        <begin position="152"/>
        <end position="256"/>
    </location>
</feature>
<dbReference type="Proteomes" id="UP000309340">
    <property type="component" value="Unassembled WGS sequence"/>
</dbReference>
<gene>
    <name evidence="4" type="ORF">B0A55_04437</name>
</gene>
<accession>A0A4U0XCQ0</accession>
<dbReference type="PANTHER" id="PTHR23389">
    <property type="entry name" value="CHROMOSOME TRANSMISSION FIDELITY FACTOR 18"/>
    <property type="match status" value="1"/>
</dbReference>
<sequence>MFAFVRPASFIYGSLAGHGQTRFTAWLRKNSNQSKLVRMVKEIQGHMRLRVSADRHEVRQTYLPLMYERLIKRLRVEGKEAVPEVIELMDSYFLTKDDWEAIHELGVGEADWERAENKIETQAKATFTRLYNQQSHPLPFTKASRVLALKRAPAKERPDLEEALEESADEAGDAAEAAAAAEANEEEDLDLSKDKYVKQPKKKKAGAAAGGKAGGASKKKKAAAASKDEEEEEDEEEEKGKGKGKAAAKGKGRAKK</sequence>
<reference evidence="4 5" key="1">
    <citation type="submission" date="2017-03" db="EMBL/GenBank/DDBJ databases">
        <title>Genomes of endolithic fungi from Antarctica.</title>
        <authorList>
            <person name="Coleine C."/>
            <person name="Masonjones S."/>
            <person name="Stajich J.E."/>
        </authorList>
    </citation>
    <scope>NUCLEOTIDE SEQUENCE [LARGE SCALE GENOMIC DNA]</scope>
    <source>
        <strain evidence="4 5">CCFEE 5184</strain>
    </source>
</reference>
<dbReference type="InterPro" id="IPR013725">
    <property type="entry name" value="DNA_replication_fac_RFC1_C"/>
</dbReference>
<feature type="domain" description="DNA replication factor RFC1 C-terminal" evidence="3">
    <location>
        <begin position="1"/>
        <end position="133"/>
    </location>
</feature>
<evidence type="ECO:0000256" key="1">
    <source>
        <dbReference type="ARBA" id="ARBA00022705"/>
    </source>
</evidence>
<evidence type="ECO:0000313" key="4">
    <source>
        <dbReference type="EMBL" id="TKA74544.1"/>
    </source>
</evidence>
<feature type="compositionally biased region" description="Acidic residues" evidence="2">
    <location>
        <begin position="228"/>
        <end position="237"/>
    </location>
</feature>
<protein>
    <recommendedName>
        <fullName evidence="3">DNA replication factor RFC1 C-terminal domain-containing protein</fullName>
    </recommendedName>
</protein>